<reference evidence="1 2" key="1">
    <citation type="journal article" date="2020" name="Cell">
        <title>Large-Scale Comparative Analyses of Tick Genomes Elucidate Their Genetic Diversity and Vector Capacities.</title>
        <authorList>
            <consortium name="Tick Genome and Microbiome Consortium (TIGMIC)"/>
            <person name="Jia N."/>
            <person name="Wang J."/>
            <person name="Shi W."/>
            <person name="Du L."/>
            <person name="Sun Y."/>
            <person name="Zhan W."/>
            <person name="Jiang J.F."/>
            <person name="Wang Q."/>
            <person name="Zhang B."/>
            <person name="Ji P."/>
            <person name="Bell-Sakyi L."/>
            <person name="Cui X.M."/>
            <person name="Yuan T.T."/>
            <person name="Jiang B.G."/>
            <person name="Yang W.F."/>
            <person name="Lam T.T."/>
            <person name="Chang Q.C."/>
            <person name="Ding S.J."/>
            <person name="Wang X.J."/>
            <person name="Zhu J.G."/>
            <person name="Ruan X.D."/>
            <person name="Zhao L."/>
            <person name="Wei J.T."/>
            <person name="Ye R.Z."/>
            <person name="Que T.C."/>
            <person name="Du C.H."/>
            <person name="Zhou Y.H."/>
            <person name="Cheng J.X."/>
            <person name="Dai P.F."/>
            <person name="Guo W.B."/>
            <person name="Han X.H."/>
            <person name="Huang E.J."/>
            <person name="Li L.F."/>
            <person name="Wei W."/>
            <person name="Gao Y.C."/>
            <person name="Liu J.Z."/>
            <person name="Shao H.Z."/>
            <person name="Wang X."/>
            <person name="Wang C.C."/>
            <person name="Yang T.C."/>
            <person name="Huo Q.B."/>
            <person name="Li W."/>
            <person name="Chen H.Y."/>
            <person name="Chen S.E."/>
            <person name="Zhou L.G."/>
            <person name="Ni X.B."/>
            <person name="Tian J.H."/>
            <person name="Sheng Y."/>
            <person name="Liu T."/>
            <person name="Pan Y.S."/>
            <person name="Xia L.Y."/>
            <person name="Li J."/>
            <person name="Zhao F."/>
            <person name="Cao W.C."/>
        </authorList>
    </citation>
    <scope>NUCLEOTIDE SEQUENCE [LARGE SCALE GENOMIC DNA]</scope>
    <source>
        <strain evidence="1">Iper-2018</strain>
    </source>
</reference>
<organism evidence="1 2">
    <name type="scientific">Ixodes persulcatus</name>
    <name type="common">Taiga tick</name>
    <dbReference type="NCBI Taxonomy" id="34615"/>
    <lineage>
        <taxon>Eukaryota</taxon>
        <taxon>Metazoa</taxon>
        <taxon>Ecdysozoa</taxon>
        <taxon>Arthropoda</taxon>
        <taxon>Chelicerata</taxon>
        <taxon>Arachnida</taxon>
        <taxon>Acari</taxon>
        <taxon>Parasitiformes</taxon>
        <taxon>Ixodida</taxon>
        <taxon>Ixodoidea</taxon>
        <taxon>Ixodidae</taxon>
        <taxon>Ixodinae</taxon>
        <taxon>Ixodes</taxon>
    </lineage>
</organism>
<accession>A0AC60QL40</accession>
<name>A0AC60QL40_IXOPE</name>
<evidence type="ECO:0000313" key="2">
    <source>
        <dbReference type="Proteomes" id="UP000805193"/>
    </source>
</evidence>
<gene>
    <name evidence="1" type="ORF">HPB47_018292</name>
</gene>
<dbReference type="EMBL" id="JABSTQ010007353">
    <property type="protein sequence ID" value="KAG0435841.1"/>
    <property type="molecule type" value="Genomic_DNA"/>
</dbReference>
<proteinExistence type="predicted"/>
<protein>
    <submittedName>
        <fullName evidence="1">Uncharacterized protein</fullName>
    </submittedName>
</protein>
<comment type="caution">
    <text evidence="1">The sequence shown here is derived from an EMBL/GenBank/DDBJ whole genome shotgun (WGS) entry which is preliminary data.</text>
</comment>
<dbReference type="Proteomes" id="UP000805193">
    <property type="component" value="Unassembled WGS sequence"/>
</dbReference>
<sequence length="128" mass="14471">MQRTLQQGLSAVGNGISRPGLTLSASKTAVLQYHPTARSSINRVYTIDGSDVTRVGTYTYLGFLLDDRVSWRPAVKTTIIRCWRHLNAIRMIMGSQWGTPQAMMMQLYRGLILSRLQYALPLVRTRNN</sequence>
<keyword evidence="2" id="KW-1185">Reference proteome</keyword>
<evidence type="ECO:0000313" key="1">
    <source>
        <dbReference type="EMBL" id="KAG0435841.1"/>
    </source>
</evidence>